<dbReference type="PANTHER" id="PTHR13710:SF105">
    <property type="entry name" value="ATP-DEPENDENT DNA HELICASE Q1"/>
    <property type="match status" value="1"/>
</dbReference>
<dbReference type="InterPro" id="IPR014001">
    <property type="entry name" value="Helicase_ATP-bd"/>
</dbReference>
<evidence type="ECO:0000256" key="3">
    <source>
        <dbReference type="ARBA" id="ARBA00023235"/>
    </source>
</evidence>
<evidence type="ECO:0000313" key="7">
    <source>
        <dbReference type="EMBL" id="CAB3982695.1"/>
    </source>
</evidence>
<keyword evidence="3" id="KW-0413">Isomerase</keyword>
<dbReference type="Proteomes" id="UP001152795">
    <property type="component" value="Unassembled WGS sequence"/>
</dbReference>
<evidence type="ECO:0000313" key="8">
    <source>
        <dbReference type="Proteomes" id="UP001152795"/>
    </source>
</evidence>
<reference evidence="7" key="1">
    <citation type="submission" date="2020-04" db="EMBL/GenBank/DDBJ databases">
        <authorList>
            <person name="Alioto T."/>
            <person name="Alioto T."/>
            <person name="Gomez Garrido J."/>
        </authorList>
    </citation>
    <scope>NUCLEOTIDE SEQUENCE</scope>
    <source>
        <strain evidence="7">A484AB</strain>
    </source>
</reference>
<dbReference type="OrthoDB" id="7614936at2759"/>
<evidence type="ECO:0000256" key="2">
    <source>
        <dbReference type="ARBA" id="ARBA00023125"/>
    </source>
</evidence>
<dbReference type="SUPFAM" id="SSF52540">
    <property type="entry name" value="P-loop containing nucleoside triphosphate hydrolases"/>
    <property type="match status" value="1"/>
</dbReference>
<keyword evidence="2" id="KW-0238">DNA-binding</keyword>
<dbReference type="GO" id="GO:0003677">
    <property type="term" value="F:DNA binding"/>
    <property type="evidence" value="ECO:0007669"/>
    <property type="project" value="UniProtKB-KW"/>
</dbReference>
<evidence type="ECO:0000259" key="6">
    <source>
        <dbReference type="PROSITE" id="PS51192"/>
    </source>
</evidence>
<dbReference type="EMBL" id="CACRXK020000533">
    <property type="protein sequence ID" value="CAB3982695.1"/>
    <property type="molecule type" value="Genomic_DNA"/>
</dbReference>
<protein>
    <recommendedName>
        <fullName evidence="5">DNA 3'-5' helicase</fullName>
        <ecNumber evidence="5">5.6.2.4</ecNumber>
    </recommendedName>
</protein>
<dbReference type="EC" id="5.6.2.4" evidence="5"/>
<organism evidence="7 8">
    <name type="scientific">Paramuricea clavata</name>
    <name type="common">Red gorgonian</name>
    <name type="synonym">Violescent sea-whip</name>
    <dbReference type="NCBI Taxonomy" id="317549"/>
    <lineage>
        <taxon>Eukaryota</taxon>
        <taxon>Metazoa</taxon>
        <taxon>Cnidaria</taxon>
        <taxon>Anthozoa</taxon>
        <taxon>Octocorallia</taxon>
        <taxon>Malacalcyonacea</taxon>
        <taxon>Plexauridae</taxon>
        <taxon>Paramuricea</taxon>
    </lineage>
</organism>
<dbReference type="GO" id="GO:0005524">
    <property type="term" value="F:ATP binding"/>
    <property type="evidence" value="ECO:0007669"/>
    <property type="project" value="InterPro"/>
</dbReference>
<proteinExistence type="inferred from homology"/>
<gene>
    <name evidence="7" type="ORF">PACLA_8A084820</name>
</gene>
<dbReference type="GO" id="GO:0005694">
    <property type="term" value="C:chromosome"/>
    <property type="evidence" value="ECO:0007669"/>
    <property type="project" value="TreeGrafter"/>
</dbReference>
<dbReference type="GO" id="GO:0000724">
    <property type="term" value="P:double-strand break repair via homologous recombination"/>
    <property type="evidence" value="ECO:0007669"/>
    <property type="project" value="TreeGrafter"/>
</dbReference>
<dbReference type="GO" id="GO:0005737">
    <property type="term" value="C:cytoplasm"/>
    <property type="evidence" value="ECO:0007669"/>
    <property type="project" value="TreeGrafter"/>
</dbReference>
<comment type="caution">
    <text evidence="7">The sequence shown here is derived from an EMBL/GenBank/DDBJ whole genome shotgun (WGS) entry which is preliminary data.</text>
</comment>
<evidence type="ECO:0000256" key="1">
    <source>
        <dbReference type="ARBA" id="ARBA00005446"/>
    </source>
</evidence>
<dbReference type="InterPro" id="IPR011545">
    <property type="entry name" value="DEAD/DEAH_box_helicase_dom"/>
</dbReference>
<feature type="domain" description="Helicase ATP-binding" evidence="6">
    <location>
        <begin position="1"/>
        <end position="144"/>
    </location>
</feature>
<sequence>MSGVTVVITPLLSLLSDQVNKLRERGINACYIRSSMPNEEESVLHEMTLKDTCYKLFYLTPEAATSERLMKHFDQMNKVGVLGRFVIDESHCIDTCGSSFRPSYAELGCLRAFKRPFHAFTGTATVRTQNVIVERLHMEDPDIIKMPSERSNLFFKVIPKNDQKSKDDVVKLIIDDFRDKCGIVYCSTRRDTKDLAFLLKTRGISAVHYDGALDDMEKEQNSSAWLSGRAKVMWLLGWELINKMYGL</sequence>
<dbReference type="GO" id="GO:0043138">
    <property type="term" value="F:3'-5' DNA helicase activity"/>
    <property type="evidence" value="ECO:0007669"/>
    <property type="project" value="UniProtKB-EC"/>
</dbReference>
<dbReference type="InterPro" id="IPR027417">
    <property type="entry name" value="P-loop_NTPase"/>
</dbReference>
<dbReference type="Pfam" id="PF00270">
    <property type="entry name" value="DEAD"/>
    <property type="match status" value="1"/>
</dbReference>
<dbReference type="PANTHER" id="PTHR13710">
    <property type="entry name" value="DNA HELICASE RECQ FAMILY MEMBER"/>
    <property type="match status" value="1"/>
</dbReference>
<keyword evidence="8" id="KW-1185">Reference proteome</keyword>
<dbReference type="GO" id="GO:0009378">
    <property type="term" value="F:four-way junction helicase activity"/>
    <property type="evidence" value="ECO:0007669"/>
    <property type="project" value="TreeGrafter"/>
</dbReference>
<dbReference type="PROSITE" id="PS51192">
    <property type="entry name" value="HELICASE_ATP_BIND_1"/>
    <property type="match status" value="1"/>
</dbReference>
<evidence type="ECO:0000256" key="5">
    <source>
        <dbReference type="ARBA" id="ARBA00034808"/>
    </source>
</evidence>
<dbReference type="AlphaFoldDB" id="A0A7D9DCU2"/>
<accession>A0A7D9DCU2</accession>
<evidence type="ECO:0000256" key="4">
    <source>
        <dbReference type="ARBA" id="ARBA00034617"/>
    </source>
</evidence>
<dbReference type="Gene3D" id="3.40.50.300">
    <property type="entry name" value="P-loop containing nucleotide triphosphate hydrolases"/>
    <property type="match status" value="2"/>
</dbReference>
<comment type="similarity">
    <text evidence="1">Belongs to the helicase family. RecQ subfamily.</text>
</comment>
<comment type="catalytic activity">
    <reaction evidence="4">
        <text>Couples ATP hydrolysis with the unwinding of duplex DNA by translocating in the 3'-5' direction.</text>
        <dbReference type="EC" id="5.6.2.4"/>
    </reaction>
</comment>
<name>A0A7D9DCU2_PARCT</name>